<dbReference type="InterPro" id="IPR005122">
    <property type="entry name" value="Uracil-DNA_glycosylase-like"/>
</dbReference>
<dbReference type="GO" id="GO:0004844">
    <property type="term" value="F:uracil DNA N-glycosylase activity"/>
    <property type="evidence" value="ECO:0007669"/>
    <property type="project" value="UniProtKB-EC"/>
</dbReference>
<evidence type="ECO:0000313" key="13">
    <source>
        <dbReference type="EMBL" id="MFD2890627.1"/>
    </source>
</evidence>
<organism evidence="13 14">
    <name type="scientific">Flavobacterium chuncheonense</name>
    <dbReference type="NCBI Taxonomy" id="2026653"/>
    <lineage>
        <taxon>Bacteria</taxon>
        <taxon>Pseudomonadati</taxon>
        <taxon>Bacteroidota</taxon>
        <taxon>Flavobacteriia</taxon>
        <taxon>Flavobacteriales</taxon>
        <taxon>Flavobacteriaceae</taxon>
        <taxon>Flavobacterium</taxon>
    </lineage>
</organism>
<dbReference type="Pfam" id="PF03167">
    <property type="entry name" value="UDG"/>
    <property type="match status" value="1"/>
</dbReference>
<dbReference type="NCBIfam" id="NF003592">
    <property type="entry name" value="PRK05254.1-5"/>
    <property type="match status" value="1"/>
</dbReference>
<keyword evidence="13" id="KW-0326">Glycosidase</keyword>
<name>A0ABW5YIB2_9FLAO</name>
<evidence type="ECO:0000256" key="2">
    <source>
        <dbReference type="ARBA" id="ARBA00002631"/>
    </source>
</evidence>
<dbReference type="HAMAP" id="MF_00148">
    <property type="entry name" value="UDG"/>
    <property type="match status" value="1"/>
</dbReference>
<comment type="subcellular location">
    <subcellularLocation>
        <location evidence="9">Cytoplasm</location>
    </subcellularLocation>
</comment>
<comment type="caution">
    <text evidence="13">The sequence shown here is derived from an EMBL/GenBank/DDBJ whole genome shotgun (WGS) entry which is preliminary data.</text>
</comment>
<dbReference type="RefSeq" id="WP_379810094.1">
    <property type="nucleotide sequence ID" value="NZ_JBHUPC010000006.1"/>
</dbReference>
<dbReference type="NCBIfam" id="TIGR00628">
    <property type="entry name" value="ung"/>
    <property type="match status" value="1"/>
</dbReference>
<evidence type="ECO:0000256" key="11">
    <source>
        <dbReference type="RuleBase" id="RU003780"/>
    </source>
</evidence>
<evidence type="ECO:0000256" key="8">
    <source>
        <dbReference type="ARBA" id="ARBA00023204"/>
    </source>
</evidence>
<feature type="active site" description="Proton acceptor" evidence="9 10">
    <location>
        <position position="65"/>
    </location>
</feature>
<dbReference type="EMBL" id="JBHUPC010000006">
    <property type="protein sequence ID" value="MFD2890627.1"/>
    <property type="molecule type" value="Genomic_DNA"/>
</dbReference>
<dbReference type="NCBIfam" id="NF003591">
    <property type="entry name" value="PRK05254.1-4"/>
    <property type="match status" value="1"/>
</dbReference>
<dbReference type="SMART" id="SM00986">
    <property type="entry name" value="UDG"/>
    <property type="match status" value="1"/>
</dbReference>
<accession>A0ABW5YIB2</accession>
<comment type="similarity">
    <text evidence="3 9 11">Belongs to the uracil-DNA glycosylase (UDG) superfamily. UNG family.</text>
</comment>
<gene>
    <name evidence="9" type="primary">ung</name>
    <name evidence="13" type="ORF">ACFS5J_01180</name>
</gene>
<evidence type="ECO:0000256" key="9">
    <source>
        <dbReference type="HAMAP-Rule" id="MF_00148"/>
    </source>
</evidence>
<reference evidence="14" key="1">
    <citation type="journal article" date="2019" name="Int. J. Syst. Evol. Microbiol.">
        <title>The Global Catalogue of Microorganisms (GCM) 10K type strain sequencing project: providing services to taxonomists for standard genome sequencing and annotation.</title>
        <authorList>
            <consortium name="The Broad Institute Genomics Platform"/>
            <consortium name="The Broad Institute Genome Sequencing Center for Infectious Disease"/>
            <person name="Wu L."/>
            <person name="Ma J."/>
        </authorList>
    </citation>
    <scope>NUCLEOTIDE SEQUENCE [LARGE SCALE GENOMIC DNA]</scope>
    <source>
        <strain evidence="14">KCTC 22671</strain>
    </source>
</reference>
<evidence type="ECO:0000313" key="14">
    <source>
        <dbReference type="Proteomes" id="UP001597534"/>
    </source>
</evidence>
<dbReference type="SMART" id="SM00987">
    <property type="entry name" value="UreE_C"/>
    <property type="match status" value="1"/>
</dbReference>
<comment type="catalytic activity">
    <reaction evidence="1 9 11">
        <text>Hydrolyzes single-stranded DNA or mismatched double-stranded DNA and polynucleotides, releasing free uracil.</text>
        <dbReference type="EC" id="3.2.2.27"/>
    </reaction>
</comment>
<keyword evidence="6 9" id="KW-0227">DNA damage</keyword>
<dbReference type="Proteomes" id="UP001597534">
    <property type="component" value="Unassembled WGS sequence"/>
</dbReference>
<feature type="domain" description="Uracil-DNA glycosylase-like" evidence="12">
    <location>
        <begin position="50"/>
        <end position="215"/>
    </location>
</feature>
<evidence type="ECO:0000259" key="12">
    <source>
        <dbReference type="SMART" id="SM00986"/>
    </source>
</evidence>
<dbReference type="NCBIfam" id="NF003589">
    <property type="entry name" value="PRK05254.1-2"/>
    <property type="match status" value="1"/>
</dbReference>
<sequence length="225" mass="26112">MRIKIENSWQNQLQNEFEKDYFNALMDNLEEEYQNFECYPPKDLIFNAFNQCGFENTKVVILGQDPYHGEGEANGLAFSVNDGVKIPPSLRNIYREINAEYDTIFEPIEQSSGNLERWAQQGVLLLNATLTVRKDTPNSHKHLHWQQFTDAVISLLSHEKEHLVFILWGAFAQKKAKLIDEKKHLILTSGHPSPMSANQGKWFGNNHFFKTNNYLKNKGLNQVNW</sequence>
<dbReference type="InterPro" id="IPR036895">
    <property type="entry name" value="Uracil-DNA_glycosylase-like_sf"/>
</dbReference>
<dbReference type="InterPro" id="IPR018085">
    <property type="entry name" value="Ura-DNA_Glyclase_AS"/>
</dbReference>
<keyword evidence="7 9" id="KW-0378">Hydrolase</keyword>
<keyword evidence="8 9" id="KW-0234">DNA repair</keyword>
<dbReference type="PANTHER" id="PTHR11264">
    <property type="entry name" value="URACIL-DNA GLYCOSYLASE"/>
    <property type="match status" value="1"/>
</dbReference>
<dbReference type="PANTHER" id="PTHR11264:SF0">
    <property type="entry name" value="URACIL-DNA GLYCOSYLASE"/>
    <property type="match status" value="1"/>
</dbReference>
<evidence type="ECO:0000256" key="6">
    <source>
        <dbReference type="ARBA" id="ARBA00022763"/>
    </source>
</evidence>
<proteinExistence type="inferred from homology"/>
<dbReference type="InterPro" id="IPR002043">
    <property type="entry name" value="UDG_fam1"/>
</dbReference>
<protein>
    <recommendedName>
        <fullName evidence="5 9">Uracil-DNA glycosylase</fullName>
        <shortName evidence="9">UDG</shortName>
        <ecNumber evidence="4 9">3.2.2.27</ecNumber>
    </recommendedName>
</protein>
<dbReference type="EC" id="3.2.2.27" evidence="4 9"/>
<evidence type="ECO:0000256" key="7">
    <source>
        <dbReference type="ARBA" id="ARBA00022801"/>
    </source>
</evidence>
<dbReference type="SUPFAM" id="SSF52141">
    <property type="entry name" value="Uracil-DNA glycosylase-like"/>
    <property type="match status" value="1"/>
</dbReference>
<evidence type="ECO:0000256" key="3">
    <source>
        <dbReference type="ARBA" id="ARBA00008184"/>
    </source>
</evidence>
<keyword evidence="14" id="KW-1185">Reference proteome</keyword>
<dbReference type="CDD" id="cd10027">
    <property type="entry name" value="UDG-F1-like"/>
    <property type="match status" value="1"/>
</dbReference>
<comment type="function">
    <text evidence="2 9 11">Excises uracil residues from the DNA which can arise as a result of misincorporation of dUMP residues by DNA polymerase or due to deamination of cytosine.</text>
</comment>
<evidence type="ECO:0000256" key="4">
    <source>
        <dbReference type="ARBA" id="ARBA00012030"/>
    </source>
</evidence>
<evidence type="ECO:0000256" key="1">
    <source>
        <dbReference type="ARBA" id="ARBA00001400"/>
    </source>
</evidence>
<evidence type="ECO:0000256" key="10">
    <source>
        <dbReference type="PROSITE-ProRule" id="PRU10072"/>
    </source>
</evidence>
<keyword evidence="9" id="KW-0963">Cytoplasm</keyword>
<evidence type="ECO:0000256" key="5">
    <source>
        <dbReference type="ARBA" id="ARBA00018429"/>
    </source>
</evidence>
<dbReference type="NCBIfam" id="NF003588">
    <property type="entry name" value="PRK05254.1-1"/>
    <property type="match status" value="1"/>
</dbReference>
<dbReference type="Gene3D" id="3.40.470.10">
    <property type="entry name" value="Uracil-DNA glycosylase-like domain"/>
    <property type="match status" value="1"/>
</dbReference>
<dbReference type="PROSITE" id="PS00130">
    <property type="entry name" value="U_DNA_GLYCOSYLASE"/>
    <property type="match status" value="1"/>
</dbReference>